<gene>
    <name evidence="1" type="ORF">SAMN05660472_01546</name>
</gene>
<dbReference type="AlphaFoldDB" id="A0A1G9CSH7"/>
<accession>A0A1G9CSH7</accession>
<proteinExistence type="predicted"/>
<reference evidence="1 2" key="1">
    <citation type="submission" date="2016-10" db="EMBL/GenBank/DDBJ databases">
        <authorList>
            <person name="de Groot N.N."/>
        </authorList>
    </citation>
    <scope>NUCLEOTIDE SEQUENCE [LARGE SCALE GENOMIC DNA]</scope>
    <source>
        <strain evidence="1 2">DSM 18346</strain>
    </source>
</reference>
<dbReference type="STRING" id="393762.SAMN05660472_01546"/>
<dbReference type="RefSeq" id="WP_090552990.1">
    <property type="nucleotide sequence ID" value="NZ_FNFP01000002.1"/>
</dbReference>
<evidence type="ECO:0000313" key="1">
    <source>
        <dbReference type="EMBL" id="SDK54671.1"/>
    </source>
</evidence>
<keyword evidence="2" id="KW-1185">Reference proteome</keyword>
<protein>
    <recommendedName>
        <fullName evidence="3">HMA domain-containing protein</fullName>
    </recommendedName>
</protein>
<sequence length="113" mass="13146">MSQYKDKFKNIGEIQKEKTSMSSVPPKYKDLIKKHEIYTASNAVITMHMTITNLNTQEDYQNIATALKDIRGVEGIGSFQQKKLSVTYNQHETSLEHIVYHISNLGYRYINRF</sequence>
<dbReference type="GO" id="GO:0046872">
    <property type="term" value="F:metal ion binding"/>
    <property type="evidence" value="ECO:0007669"/>
    <property type="project" value="InterPro"/>
</dbReference>
<organism evidence="1 2">
    <name type="scientific">Natronincola ferrireducens</name>
    <dbReference type="NCBI Taxonomy" id="393762"/>
    <lineage>
        <taxon>Bacteria</taxon>
        <taxon>Bacillati</taxon>
        <taxon>Bacillota</taxon>
        <taxon>Clostridia</taxon>
        <taxon>Peptostreptococcales</taxon>
        <taxon>Natronincolaceae</taxon>
        <taxon>Natronincola</taxon>
    </lineage>
</organism>
<dbReference type="InterPro" id="IPR036163">
    <property type="entry name" value="HMA_dom_sf"/>
</dbReference>
<dbReference type="EMBL" id="FNFP01000002">
    <property type="protein sequence ID" value="SDK54671.1"/>
    <property type="molecule type" value="Genomic_DNA"/>
</dbReference>
<dbReference type="Gene3D" id="3.30.70.100">
    <property type="match status" value="1"/>
</dbReference>
<dbReference type="Proteomes" id="UP000198718">
    <property type="component" value="Unassembled WGS sequence"/>
</dbReference>
<dbReference type="SUPFAM" id="SSF55008">
    <property type="entry name" value="HMA, heavy metal-associated domain"/>
    <property type="match status" value="1"/>
</dbReference>
<evidence type="ECO:0000313" key="2">
    <source>
        <dbReference type="Proteomes" id="UP000198718"/>
    </source>
</evidence>
<name>A0A1G9CSH7_9FIRM</name>
<dbReference type="OrthoDB" id="1954860at2"/>
<evidence type="ECO:0008006" key="3">
    <source>
        <dbReference type="Google" id="ProtNLM"/>
    </source>
</evidence>